<feature type="compositionally biased region" description="Basic and acidic residues" evidence="1">
    <location>
        <begin position="15"/>
        <end position="45"/>
    </location>
</feature>
<dbReference type="AlphaFoldDB" id="A0AA40FIK9"/>
<evidence type="ECO:0000313" key="2">
    <source>
        <dbReference type="EMBL" id="KAK1119643.1"/>
    </source>
</evidence>
<proteinExistence type="predicted"/>
<feature type="compositionally biased region" description="Acidic residues" evidence="1">
    <location>
        <begin position="164"/>
        <end position="187"/>
    </location>
</feature>
<feature type="region of interest" description="Disordered" evidence="1">
    <location>
        <begin position="1"/>
        <end position="46"/>
    </location>
</feature>
<feature type="region of interest" description="Disordered" evidence="1">
    <location>
        <begin position="160"/>
        <end position="218"/>
    </location>
</feature>
<sequence>MQFTGTSGNIASRTASREEEKRREEKRREERRGEEREERRGEDGPRLVPIACAARRVIEGLPGFGQASIPTGYRLQPVNESCLIGVGSPRLRPPNGIELYPMQQRFQRRKYTSVPPIDLTYTSGHRMANNPTKEFLMSASHSPSKSRFLSAATIQHQGAFAVPPDDDDDDDDDDNDEDDVDDDNDEDGVSRQMSLLLRSVGDHQSGTEKTRAYHRRPP</sequence>
<dbReference type="EMBL" id="JAHYIQ010000035">
    <property type="protein sequence ID" value="KAK1119643.1"/>
    <property type="molecule type" value="Genomic_DNA"/>
</dbReference>
<reference evidence="2" key="1">
    <citation type="submission" date="2021-10" db="EMBL/GenBank/DDBJ databases">
        <title>Melipona bicolor Genome sequencing and assembly.</title>
        <authorList>
            <person name="Araujo N.S."/>
            <person name="Arias M.C."/>
        </authorList>
    </citation>
    <scope>NUCLEOTIDE SEQUENCE</scope>
    <source>
        <strain evidence="2">USP_2M_L1-L4_2017</strain>
        <tissue evidence="2">Whole body</tissue>
    </source>
</reference>
<protein>
    <submittedName>
        <fullName evidence="2">Uncharacterized protein</fullName>
    </submittedName>
</protein>
<feature type="compositionally biased region" description="Polar residues" evidence="1">
    <location>
        <begin position="1"/>
        <end position="14"/>
    </location>
</feature>
<keyword evidence="3" id="KW-1185">Reference proteome</keyword>
<accession>A0AA40FIK9</accession>
<dbReference type="Proteomes" id="UP001177670">
    <property type="component" value="Unassembled WGS sequence"/>
</dbReference>
<comment type="caution">
    <text evidence="2">The sequence shown here is derived from an EMBL/GenBank/DDBJ whole genome shotgun (WGS) entry which is preliminary data.</text>
</comment>
<evidence type="ECO:0000313" key="3">
    <source>
        <dbReference type="Proteomes" id="UP001177670"/>
    </source>
</evidence>
<evidence type="ECO:0000256" key="1">
    <source>
        <dbReference type="SAM" id="MobiDB-lite"/>
    </source>
</evidence>
<name>A0AA40FIK9_9HYME</name>
<gene>
    <name evidence="2" type="ORF">K0M31_013062</name>
</gene>
<organism evidence="2 3">
    <name type="scientific">Melipona bicolor</name>
    <dbReference type="NCBI Taxonomy" id="60889"/>
    <lineage>
        <taxon>Eukaryota</taxon>
        <taxon>Metazoa</taxon>
        <taxon>Ecdysozoa</taxon>
        <taxon>Arthropoda</taxon>
        <taxon>Hexapoda</taxon>
        <taxon>Insecta</taxon>
        <taxon>Pterygota</taxon>
        <taxon>Neoptera</taxon>
        <taxon>Endopterygota</taxon>
        <taxon>Hymenoptera</taxon>
        <taxon>Apocrita</taxon>
        <taxon>Aculeata</taxon>
        <taxon>Apoidea</taxon>
        <taxon>Anthophila</taxon>
        <taxon>Apidae</taxon>
        <taxon>Melipona</taxon>
    </lineage>
</organism>